<proteinExistence type="predicted"/>
<protein>
    <submittedName>
        <fullName evidence="1">Uncharacterized protein</fullName>
    </submittedName>
</protein>
<dbReference type="EMBL" id="MPIN01000003">
    <property type="protein sequence ID" value="OJH40427.1"/>
    <property type="molecule type" value="Genomic_DNA"/>
</dbReference>
<evidence type="ECO:0000313" key="2">
    <source>
        <dbReference type="Proteomes" id="UP000182229"/>
    </source>
</evidence>
<accession>A0A1L9BDU1</accession>
<reference evidence="2" key="1">
    <citation type="submission" date="2016-11" db="EMBL/GenBank/DDBJ databases">
        <authorList>
            <person name="Shukria A."/>
            <person name="Stevens D.C."/>
        </authorList>
    </citation>
    <scope>NUCLEOTIDE SEQUENCE [LARGE SCALE GENOMIC DNA]</scope>
    <source>
        <strain evidence="2">Cbfe23</strain>
    </source>
</reference>
<sequence length="517" mass="56072">MPASALVSLLALACNPPPPVTIPDPPQVTVRLEETSTVGRTFKLSISTSGCDQVQRLELFNDTTLIKQVPYGGNPTPVELARDEISYALGLAVPLSLKARVTCADGRTNVSQGQVATFFPVEEVVEPVSANSQVVPDYFVADGSGDAVSFIGCAMDGTRPYLYRVDKNNPHSPQRVEIDFPCDATTLITDRKPAGTGTRWVWTPGRGLLALNANFEITASSNEAVENLVVAADGNAFLYRVTGLYLVTPQGQVRWSREYTGATNLLPGRPAGDPVHITSGPQTGRVLVPLYEEHPDTVNIRVVVLDYGTTDGKQLAQYEIDELNPIQAAWVAFNDTGTVMYLGTQQQGSATVRACALGQTKPCQSTYPQSRLWISDPIPGYLTALIPYANNSRLAVLTSNRFWFMDVTRGSASEGRIVNKEQQPLTPTGALVGRFAQPGRGDAFFMFNSAPGTDSVPNPYPVEIVATDAAEQGMLYRYQIPGGLSLYGTLDDAGTLWMRAGRKLVKPYSLTEYRQLR</sequence>
<dbReference type="Proteomes" id="UP000182229">
    <property type="component" value="Unassembled WGS sequence"/>
</dbReference>
<dbReference type="AlphaFoldDB" id="A0A1L9BDU1"/>
<comment type="caution">
    <text evidence="1">The sequence shown here is derived from an EMBL/GenBank/DDBJ whole genome shotgun (WGS) entry which is preliminary data.</text>
</comment>
<evidence type="ECO:0000313" key="1">
    <source>
        <dbReference type="EMBL" id="OJH40427.1"/>
    </source>
</evidence>
<reference evidence="1 2" key="2">
    <citation type="submission" date="2016-12" db="EMBL/GenBank/DDBJ databases">
        <title>Draft Genome Sequence of Cystobacter ferrugineus Strain Cbfe23.</title>
        <authorList>
            <person name="Akbar S."/>
            <person name="Dowd S.E."/>
            <person name="Stevens D.C."/>
        </authorList>
    </citation>
    <scope>NUCLEOTIDE SEQUENCE [LARGE SCALE GENOMIC DNA]</scope>
    <source>
        <strain evidence="1 2">Cbfe23</strain>
    </source>
</reference>
<keyword evidence="2" id="KW-1185">Reference proteome</keyword>
<gene>
    <name evidence="1" type="ORF">BON30_15540</name>
</gene>
<name>A0A1L9BDU1_9BACT</name>
<organism evidence="1 2">
    <name type="scientific">Cystobacter ferrugineus</name>
    <dbReference type="NCBI Taxonomy" id="83449"/>
    <lineage>
        <taxon>Bacteria</taxon>
        <taxon>Pseudomonadati</taxon>
        <taxon>Myxococcota</taxon>
        <taxon>Myxococcia</taxon>
        <taxon>Myxococcales</taxon>
        <taxon>Cystobacterineae</taxon>
        <taxon>Archangiaceae</taxon>
        <taxon>Cystobacter</taxon>
    </lineage>
</organism>